<dbReference type="PANTHER" id="PTHR30050:SF4">
    <property type="entry name" value="ATP-BINDING PROTEIN RV3427C IN INSERTION SEQUENCE-RELATED"/>
    <property type="match status" value="1"/>
</dbReference>
<dbReference type="AlphaFoldDB" id="G8TYQ6"/>
<comment type="similarity">
    <text evidence="1">Belongs to the IS21/IS1162 putative ATP-binding protein family.</text>
</comment>
<geneLocation type="plasmid" evidence="7">
    <name>pSULAd1</name>
</geneLocation>
<dbReference type="EMBL" id="CP003180">
    <property type="protein sequence ID" value="AEW06965.1"/>
    <property type="molecule type" value="Genomic_DNA"/>
</dbReference>
<dbReference type="Gene3D" id="3.40.50.300">
    <property type="entry name" value="P-loop containing nucleotide triphosphate hydrolases"/>
    <property type="match status" value="1"/>
</dbReference>
<dbReference type="KEGG" id="sap:Sulac_0469"/>
<organism evidence="5 7">
    <name type="scientific">Sulfobacillus acidophilus (strain ATCC 700253 / DSM 10332 / NAL)</name>
    <dbReference type="NCBI Taxonomy" id="679936"/>
    <lineage>
        <taxon>Bacteria</taxon>
        <taxon>Bacillati</taxon>
        <taxon>Bacillota</taxon>
        <taxon>Clostridia</taxon>
        <taxon>Eubacteriales</taxon>
        <taxon>Clostridiales Family XVII. Incertae Sedis</taxon>
        <taxon>Sulfobacillus</taxon>
    </lineage>
</organism>
<dbReference type="GO" id="GO:0006260">
    <property type="term" value="P:DNA replication"/>
    <property type="evidence" value="ECO:0007669"/>
    <property type="project" value="TreeGrafter"/>
</dbReference>
<dbReference type="InterPro" id="IPR047661">
    <property type="entry name" value="IstB"/>
</dbReference>
<reference evidence="7" key="1">
    <citation type="submission" date="2011-12" db="EMBL/GenBank/DDBJ databases">
        <title>The complete genome of chromosome of Sulfobacillus acidophilus DSM 10332.</title>
        <authorList>
            <person name="Lucas S."/>
            <person name="Han J."/>
            <person name="Lapidus A."/>
            <person name="Bruce D."/>
            <person name="Goodwin L."/>
            <person name="Pitluck S."/>
            <person name="Peters L."/>
            <person name="Kyrpides N."/>
            <person name="Mavromatis K."/>
            <person name="Ivanova N."/>
            <person name="Mikhailova N."/>
            <person name="Chertkov O."/>
            <person name="Saunders E."/>
            <person name="Detter J.C."/>
            <person name="Tapia R."/>
            <person name="Han C."/>
            <person name="Land M."/>
            <person name="Hauser L."/>
            <person name="Markowitz V."/>
            <person name="Cheng J.-F."/>
            <person name="Hugenholtz P."/>
            <person name="Woyke T."/>
            <person name="Wu D."/>
            <person name="Pukall R."/>
            <person name="Gehrich-Schroeter G."/>
            <person name="Schneider S."/>
            <person name="Klenk H.-P."/>
            <person name="Eisen J.A."/>
        </authorList>
    </citation>
    <scope>NUCLEOTIDE SEQUENCE [LARGE SCALE GENOMIC DNA]</scope>
    <source>
        <strain evidence="7">ATCC 700253 / DSM 10332 / NAL</strain>
    </source>
</reference>
<keyword evidence="7" id="KW-1185">Reference proteome</keyword>
<dbReference type="SMART" id="SM00382">
    <property type="entry name" value="AAA"/>
    <property type="match status" value="1"/>
</dbReference>
<dbReference type="SUPFAM" id="SSF52540">
    <property type="entry name" value="P-loop containing nucleoside triphosphate hydrolases"/>
    <property type="match status" value="1"/>
</dbReference>
<keyword evidence="6" id="KW-0614">Plasmid</keyword>
<feature type="domain" description="AAA+ ATPase" evidence="4">
    <location>
        <begin position="100"/>
        <end position="235"/>
    </location>
</feature>
<keyword evidence="3 5" id="KW-0067">ATP-binding</keyword>
<proteinExistence type="inferred from homology"/>
<evidence type="ECO:0000313" key="5">
    <source>
        <dbReference type="EMBL" id="AEW04021.1"/>
    </source>
</evidence>
<evidence type="ECO:0000256" key="2">
    <source>
        <dbReference type="ARBA" id="ARBA00022741"/>
    </source>
</evidence>
<dbReference type="InterPro" id="IPR028350">
    <property type="entry name" value="DNAC/IstB-like"/>
</dbReference>
<dbReference type="KEGG" id="sap:Sulac_3529"/>
<dbReference type="Proteomes" id="UP000005439">
    <property type="component" value="Chromosome"/>
</dbReference>
<sequence length="249" mass="28165">MILPKARRERRERIASYCKRLAWSQTAVTLCEQAAPLQEAFLEEVMAAELANREVGRRARLLSRAGFPAHKTLTDFDRRVVRLPSTITWDDLDQGTFISAHRNLVFFGGVGLGKTHLAIALGMAACERGQTVRFATVTGLVVRLTEALKAGTLERAFMDLQRTDLLILDEWGYLPIDRAGAQLLFRVVADSYETRSLILTTNLEFSKWGTVFTDDQMTAAMIDRLAHHGHLLLFEGESYRMQHALMKER</sequence>
<gene>
    <name evidence="5" type="ordered locus">Sulac_0469</name>
    <name evidence="6" type="ordered locus">Sulac_3529</name>
</gene>
<reference evidence="5 7" key="3">
    <citation type="journal article" date="2012" name="Stand. Genomic Sci.">
        <title>Complete genome sequence of the moderately thermophilic mineral-sulfide-oxidizing firmicute Sulfobacillus acidophilus type strain (NAL(T)).</title>
        <authorList>
            <person name="Anderson I."/>
            <person name="Chertkov O."/>
            <person name="Chen A."/>
            <person name="Saunders E."/>
            <person name="Lapidus A."/>
            <person name="Nolan M."/>
            <person name="Lucas S."/>
            <person name="Hammon N."/>
            <person name="Deshpande S."/>
            <person name="Cheng J.F."/>
            <person name="Han C."/>
            <person name="Tapia R."/>
            <person name="Goodwin L.A."/>
            <person name="Pitluck S."/>
            <person name="Liolios K."/>
            <person name="Pagani I."/>
            <person name="Ivanova N."/>
            <person name="Mikhailova N."/>
            <person name="Pati A."/>
            <person name="Palaniappan K."/>
            <person name="Land M."/>
            <person name="Pan C."/>
            <person name="Rohde M."/>
            <person name="Pukall R."/>
            <person name="Goker M."/>
            <person name="Detter J.C."/>
            <person name="Woyke T."/>
            <person name="Bristow J."/>
            <person name="Eisen J.A."/>
            <person name="Markowitz V."/>
            <person name="Hugenholtz P."/>
            <person name="Kyrpides N.C."/>
            <person name="Klenk H.P."/>
            <person name="Mavromatis K."/>
        </authorList>
    </citation>
    <scope>NUCLEOTIDE SEQUENCE [LARGE SCALE GENOMIC DNA]</scope>
    <source>
        <strain evidence="7">ATCC 700253 / DSM 10332 / NAL</strain>
        <strain evidence="5">DSM 10332</strain>
        <plasmid evidence="7">pSULAd1</plasmid>
        <plasmid evidence="6">unnamed</plasmid>
    </source>
</reference>
<dbReference type="InterPro" id="IPR027417">
    <property type="entry name" value="P-loop_NTPase"/>
</dbReference>
<dbReference type="PIRSF" id="PIRSF003073">
    <property type="entry name" value="DNAC_TnpB_IstB"/>
    <property type="match status" value="1"/>
</dbReference>
<keyword evidence="2" id="KW-0547">Nucleotide-binding</keyword>
<evidence type="ECO:0000256" key="3">
    <source>
        <dbReference type="ARBA" id="ARBA00022840"/>
    </source>
</evidence>
<geneLocation type="plasmid" evidence="6">
    <name>unnamed</name>
</geneLocation>
<name>G8TYQ6_SULAD</name>
<protein>
    <submittedName>
        <fullName evidence="5">IstB domain protein ATP-binding protein</fullName>
    </submittedName>
</protein>
<dbReference type="EMBL" id="CP003179">
    <property type="protein sequence ID" value="AEW04021.1"/>
    <property type="molecule type" value="Genomic_DNA"/>
</dbReference>
<dbReference type="CDD" id="cd00009">
    <property type="entry name" value="AAA"/>
    <property type="match status" value="1"/>
</dbReference>
<dbReference type="STRING" id="679936.Sulac_0469"/>
<dbReference type="NCBIfam" id="NF038214">
    <property type="entry name" value="IS21_help_AAA"/>
    <property type="match status" value="1"/>
</dbReference>
<evidence type="ECO:0000313" key="7">
    <source>
        <dbReference type="Proteomes" id="UP000005439"/>
    </source>
</evidence>
<dbReference type="InterPro" id="IPR002611">
    <property type="entry name" value="IstB_ATP-bd"/>
</dbReference>
<evidence type="ECO:0000313" key="6">
    <source>
        <dbReference type="EMBL" id="AEW06965.1"/>
    </source>
</evidence>
<dbReference type="InterPro" id="IPR003593">
    <property type="entry name" value="AAA+_ATPase"/>
</dbReference>
<dbReference type="PANTHER" id="PTHR30050">
    <property type="entry name" value="CHROMOSOMAL REPLICATION INITIATOR PROTEIN DNAA"/>
    <property type="match status" value="1"/>
</dbReference>
<reference evidence="7" key="2">
    <citation type="submission" date="2011-12" db="EMBL/GenBank/DDBJ databases">
        <title>The complete genome of plasmid of Sulfobacillus acidophilus DSM 10332.</title>
        <authorList>
            <person name="Lucas S."/>
            <person name="Han J."/>
            <person name="Lapidus A."/>
            <person name="Bruce D."/>
            <person name="Goodwin L."/>
            <person name="Pitluck S."/>
            <person name="Peters L."/>
            <person name="Kyrpides N."/>
            <person name="Mavromatis K."/>
            <person name="Ivanova N."/>
            <person name="Mikhailova N."/>
            <person name="Chertkov O."/>
            <person name="Saunders E."/>
            <person name="Detter J.C."/>
            <person name="Tapia R."/>
            <person name="Han C."/>
            <person name="Land M."/>
            <person name="Hauser L."/>
            <person name="Markowitz V."/>
            <person name="Cheng J.-F."/>
            <person name="Hugenholtz P."/>
            <person name="Woyke T."/>
            <person name="Wu D."/>
            <person name="Pukall R."/>
            <person name="Gehrich-Schroeter G."/>
            <person name="Schneider S."/>
            <person name="Klenk H.-P."/>
            <person name="Eisen J.A."/>
        </authorList>
    </citation>
    <scope>NUCLEOTIDE SEQUENCE [LARGE SCALE GENOMIC DNA]</scope>
    <source>
        <strain evidence="7">ATCC 700253 / DSM 10332 / NAL</strain>
        <plasmid evidence="7">pSULAd1</plasmid>
    </source>
</reference>
<dbReference type="Pfam" id="PF01695">
    <property type="entry name" value="IstB_IS21"/>
    <property type="match status" value="1"/>
</dbReference>
<dbReference type="Proteomes" id="UP000005439">
    <property type="component" value="Plasmid unnamed"/>
</dbReference>
<dbReference type="HOGENOM" id="CLU_062999_1_2_9"/>
<evidence type="ECO:0000256" key="1">
    <source>
        <dbReference type="ARBA" id="ARBA00008059"/>
    </source>
</evidence>
<evidence type="ECO:0000259" key="4">
    <source>
        <dbReference type="SMART" id="SM00382"/>
    </source>
</evidence>
<accession>G8TYQ6</accession>
<dbReference type="PATRIC" id="fig|679936.5.peg.3650"/>
<dbReference type="GO" id="GO:0005524">
    <property type="term" value="F:ATP binding"/>
    <property type="evidence" value="ECO:0007669"/>
    <property type="project" value="UniProtKB-KW"/>
</dbReference>